<name>A0A225UIG7_9STRA</name>
<organism evidence="1 2">
    <name type="scientific">Phytophthora megakarya</name>
    <dbReference type="NCBI Taxonomy" id="4795"/>
    <lineage>
        <taxon>Eukaryota</taxon>
        <taxon>Sar</taxon>
        <taxon>Stramenopiles</taxon>
        <taxon>Oomycota</taxon>
        <taxon>Peronosporomycetes</taxon>
        <taxon>Peronosporales</taxon>
        <taxon>Peronosporaceae</taxon>
        <taxon>Phytophthora</taxon>
    </lineage>
</organism>
<dbReference type="Proteomes" id="UP000198211">
    <property type="component" value="Unassembled WGS sequence"/>
</dbReference>
<sequence>QMAQHENYALKSKVQRYAQLLSNFQSKVANASLQTQLSKSASPSMYRALMESPETRYKVNHNGFTTLEARLDRRFQDFPNDFLELYQILGAVDTKSFQVSNSYGAEASVMEYKWSGVLPFDETTTSNTVWGIVEGLESPQKTISRVVRRSEDKCAVDSRYVLSTPNDAVTVDSQCMVKRFMIPGRFIILAESSSEYRGVSGTWSSSTQESVWFAIRHIPLGDDNHVGIHASGCQMKAVVHSKSDQQYAVQDVMRDSVRTLIDSQRQLLENVLWDAVRTGN</sequence>
<evidence type="ECO:0000313" key="2">
    <source>
        <dbReference type="Proteomes" id="UP000198211"/>
    </source>
</evidence>
<dbReference type="OrthoDB" id="111556at2759"/>
<evidence type="ECO:0000313" key="1">
    <source>
        <dbReference type="EMBL" id="OWY92710.1"/>
    </source>
</evidence>
<comment type="caution">
    <text evidence="1">The sequence shown here is derived from an EMBL/GenBank/DDBJ whole genome shotgun (WGS) entry which is preliminary data.</text>
</comment>
<proteinExistence type="predicted"/>
<keyword evidence="2" id="KW-1185">Reference proteome</keyword>
<feature type="non-terminal residue" evidence="1">
    <location>
        <position position="1"/>
    </location>
</feature>
<dbReference type="AlphaFoldDB" id="A0A225UIG7"/>
<gene>
    <name evidence="1" type="ORF">PHMEG_00038169</name>
</gene>
<accession>A0A225UIG7</accession>
<dbReference type="EMBL" id="NBNE01017483">
    <property type="protein sequence ID" value="OWY92710.1"/>
    <property type="molecule type" value="Genomic_DNA"/>
</dbReference>
<reference evidence="2" key="1">
    <citation type="submission" date="2017-03" db="EMBL/GenBank/DDBJ databases">
        <title>Phytopthora megakarya and P. palmivora, two closely related causual agents of cacao black pod achieved similar genome size and gene model numbers by different mechanisms.</title>
        <authorList>
            <person name="Ali S."/>
            <person name="Shao J."/>
            <person name="Larry D.J."/>
            <person name="Kronmiller B."/>
            <person name="Shen D."/>
            <person name="Strem M.D."/>
            <person name="Melnick R.L."/>
            <person name="Guiltinan M.J."/>
            <person name="Tyler B.M."/>
            <person name="Meinhardt L.W."/>
            <person name="Bailey B.A."/>
        </authorList>
    </citation>
    <scope>NUCLEOTIDE SEQUENCE [LARGE SCALE GENOMIC DNA]</scope>
    <source>
        <strain evidence="2">zdho120</strain>
    </source>
</reference>
<evidence type="ECO:0008006" key="3">
    <source>
        <dbReference type="Google" id="ProtNLM"/>
    </source>
</evidence>
<protein>
    <recommendedName>
        <fullName evidence="3">M96 mating-specific protein</fullName>
    </recommendedName>
</protein>